<reference evidence="10" key="1">
    <citation type="submission" date="2023-10" db="EMBL/GenBank/DDBJ databases">
        <title>Chromosome-level genome of the transformable northern wattle, Acacia crassicarpa.</title>
        <authorList>
            <person name="Massaro I."/>
            <person name="Sinha N.R."/>
            <person name="Poethig S."/>
            <person name="Leichty A.R."/>
        </authorList>
    </citation>
    <scope>NUCLEOTIDE SEQUENCE</scope>
    <source>
        <strain evidence="10">Acra3RX</strain>
        <tissue evidence="10">Leaf</tissue>
    </source>
</reference>
<dbReference type="Proteomes" id="UP001293593">
    <property type="component" value="Unassembled WGS sequence"/>
</dbReference>
<name>A0AAE1MWQ3_9FABA</name>
<evidence type="ECO:0000256" key="5">
    <source>
        <dbReference type="ARBA" id="ARBA00022989"/>
    </source>
</evidence>
<feature type="transmembrane region" description="Helical" evidence="8">
    <location>
        <begin position="21"/>
        <end position="39"/>
    </location>
</feature>
<feature type="transmembrane region" description="Helical" evidence="8">
    <location>
        <begin position="75"/>
        <end position="95"/>
    </location>
</feature>
<keyword evidence="11" id="KW-1185">Reference proteome</keyword>
<evidence type="ECO:0000313" key="11">
    <source>
        <dbReference type="Proteomes" id="UP001293593"/>
    </source>
</evidence>
<comment type="caution">
    <text evidence="10">The sequence shown here is derived from an EMBL/GenBank/DDBJ whole genome shotgun (WGS) entry which is preliminary data.</text>
</comment>
<feature type="transmembrane region" description="Helical" evidence="8">
    <location>
        <begin position="45"/>
        <end position="68"/>
    </location>
</feature>
<keyword evidence="4 8" id="KW-0812">Transmembrane</keyword>
<dbReference type="PANTHER" id="PTHR48042:SF15">
    <property type="entry name" value="ABC TRANSPORTER G FAMILY MEMBER 13"/>
    <property type="match status" value="1"/>
</dbReference>
<dbReference type="EMBL" id="JAWXYG010000003">
    <property type="protein sequence ID" value="KAK4278678.1"/>
    <property type="molecule type" value="Genomic_DNA"/>
</dbReference>
<comment type="similarity">
    <text evidence="2">Belongs to the ABC transporter superfamily. ABCG family. Eye pigment precursor importer (TC 3.A.1.204) subfamily.</text>
</comment>
<keyword evidence="6 8" id="KW-0472">Membrane</keyword>
<dbReference type="InterPro" id="IPR013525">
    <property type="entry name" value="ABC2_TM"/>
</dbReference>
<evidence type="ECO:0000256" key="2">
    <source>
        <dbReference type="ARBA" id="ARBA00005814"/>
    </source>
</evidence>
<feature type="domain" description="ABC-2 type transporter transmembrane" evidence="9">
    <location>
        <begin position="2"/>
        <end position="97"/>
    </location>
</feature>
<accession>A0AAE1MWQ3</accession>
<organism evidence="10 11">
    <name type="scientific">Acacia crassicarpa</name>
    <name type="common">northern wattle</name>
    <dbReference type="NCBI Taxonomy" id="499986"/>
    <lineage>
        <taxon>Eukaryota</taxon>
        <taxon>Viridiplantae</taxon>
        <taxon>Streptophyta</taxon>
        <taxon>Embryophyta</taxon>
        <taxon>Tracheophyta</taxon>
        <taxon>Spermatophyta</taxon>
        <taxon>Magnoliopsida</taxon>
        <taxon>eudicotyledons</taxon>
        <taxon>Gunneridae</taxon>
        <taxon>Pentapetalae</taxon>
        <taxon>rosids</taxon>
        <taxon>fabids</taxon>
        <taxon>Fabales</taxon>
        <taxon>Fabaceae</taxon>
        <taxon>Caesalpinioideae</taxon>
        <taxon>mimosoid clade</taxon>
        <taxon>Acacieae</taxon>
        <taxon>Acacia</taxon>
    </lineage>
</organism>
<evidence type="ECO:0000256" key="6">
    <source>
        <dbReference type="ARBA" id="ARBA00023136"/>
    </source>
</evidence>
<evidence type="ECO:0000256" key="7">
    <source>
        <dbReference type="SAM" id="MobiDB-lite"/>
    </source>
</evidence>
<dbReference type="Pfam" id="PF01061">
    <property type="entry name" value="ABC2_membrane"/>
    <property type="match status" value="1"/>
</dbReference>
<dbReference type="GO" id="GO:0016020">
    <property type="term" value="C:membrane"/>
    <property type="evidence" value="ECO:0007669"/>
    <property type="project" value="UniProtKB-SubCell"/>
</dbReference>
<evidence type="ECO:0000259" key="9">
    <source>
        <dbReference type="Pfam" id="PF01061"/>
    </source>
</evidence>
<proteinExistence type="inferred from homology"/>
<protein>
    <recommendedName>
        <fullName evidence="9">ABC-2 type transporter transmembrane domain-containing protein</fullName>
    </recommendedName>
</protein>
<feature type="compositionally biased region" description="Polar residues" evidence="7">
    <location>
        <begin position="203"/>
        <end position="214"/>
    </location>
</feature>
<evidence type="ECO:0000256" key="1">
    <source>
        <dbReference type="ARBA" id="ARBA00004141"/>
    </source>
</evidence>
<keyword evidence="5 8" id="KW-1133">Transmembrane helix</keyword>
<sequence length="214" mass="24378">MSFATSSITFSMVKFHPGFSILLYGCIIAVVETAMMIIASLVPNFLMGLIIGAGYVGVMMMTSGYFRLRPDLPKVFWRYTILYINFGAWGLQGAYKNDMIGLEFEGMNPGEPKLKGENILRTMLGIEVDHSKWWDFAAVATILISFRLLLFFLLKFREFSSPRLHKLYTKRTLHRIKKRPSFRKAAASLSFPSKRHHQPLHPLSSQEGLTSPIH</sequence>
<evidence type="ECO:0000256" key="4">
    <source>
        <dbReference type="ARBA" id="ARBA00022692"/>
    </source>
</evidence>
<gene>
    <name evidence="10" type="ORF">QN277_016494</name>
</gene>
<evidence type="ECO:0000313" key="10">
    <source>
        <dbReference type="EMBL" id="KAK4278678.1"/>
    </source>
</evidence>
<dbReference type="InterPro" id="IPR052215">
    <property type="entry name" value="Plant_ABCG"/>
</dbReference>
<feature type="region of interest" description="Disordered" evidence="7">
    <location>
        <begin position="189"/>
        <end position="214"/>
    </location>
</feature>
<feature type="transmembrane region" description="Helical" evidence="8">
    <location>
        <begin position="133"/>
        <end position="154"/>
    </location>
</feature>
<dbReference type="PANTHER" id="PTHR48042">
    <property type="entry name" value="ABC TRANSPORTER G FAMILY MEMBER 11"/>
    <property type="match status" value="1"/>
</dbReference>
<dbReference type="GO" id="GO:0140359">
    <property type="term" value="F:ABC-type transporter activity"/>
    <property type="evidence" value="ECO:0007669"/>
    <property type="project" value="InterPro"/>
</dbReference>
<dbReference type="AlphaFoldDB" id="A0AAE1MWQ3"/>
<evidence type="ECO:0000256" key="3">
    <source>
        <dbReference type="ARBA" id="ARBA00022448"/>
    </source>
</evidence>
<keyword evidence="3" id="KW-0813">Transport</keyword>
<evidence type="ECO:0000256" key="8">
    <source>
        <dbReference type="SAM" id="Phobius"/>
    </source>
</evidence>
<comment type="subcellular location">
    <subcellularLocation>
        <location evidence="1">Membrane</location>
        <topology evidence="1">Multi-pass membrane protein</topology>
    </subcellularLocation>
</comment>